<evidence type="ECO:0000313" key="3">
    <source>
        <dbReference type="Proteomes" id="UP000246005"/>
    </source>
</evidence>
<evidence type="ECO:0000313" key="2">
    <source>
        <dbReference type="EMBL" id="PWK80707.1"/>
    </source>
</evidence>
<accession>A0A316HK95</accession>
<gene>
    <name evidence="2" type="ORF">C8D88_12371</name>
</gene>
<dbReference type="Proteomes" id="UP000246005">
    <property type="component" value="Unassembled WGS sequence"/>
</dbReference>
<dbReference type="AlphaFoldDB" id="A0A316HK95"/>
<keyword evidence="1" id="KW-0812">Transmembrane</keyword>
<comment type="caution">
    <text evidence="2">The sequence shown here is derived from an EMBL/GenBank/DDBJ whole genome shotgun (WGS) entry which is preliminary data.</text>
</comment>
<reference evidence="2 3" key="1">
    <citation type="submission" date="2018-05" db="EMBL/GenBank/DDBJ databases">
        <title>Genomic Encyclopedia of Type Strains, Phase IV (KMG-IV): sequencing the most valuable type-strain genomes for metagenomic binning, comparative biology and taxonomic classification.</title>
        <authorList>
            <person name="Goeker M."/>
        </authorList>
    </citation>
    <scope>NUCLEOTIDE SEQUENCE [LARGE SCALE GENOMIC DNA]</scope>
    <source>
        <strain evidence="2 3">DSM 45480</strain>
    </source>
</reference>
<dbReference type="EMBL" id="QGHB01000023">
    <property type="protein sequence ID" value="PWK80707.1"/>
    <property type="molecule type" value="Genomic_DNA"/>
</dbReference>
<feature type="transmembrane region" description="Helical" evidence="1">
    <location>
        <begin position="61"/>
        <end position="80"/>
    </location>
</feature>
<proteinExistence type="predicted"/>
<organism evidence="2 3">
    <name type="scientific">Lentzea atacamensis</name>
    <dbReference type="NCBI Taxonomy" id="531938"/>
    <lineage>
        <taxon>Bacteria</taxon>
        <taxon>Bacillati</taxon>
        <taxon>Actinomycetota</taxon>
        <taxon>Actinomycetes</taxon>
        <taxon>Pseudonocardiales</taxon>
        <taxon>Pseudonocardiaceae</taxon>
        <taxon>Lentzea</taxon>
    </lineage>
</organism>
<keyword evidence="1" id="KW-1133">Transmembrane helix</keyword>
<evidence type="ECO:0000256" key="1">
    <source>
        <dbReference type="SAM" id="Phobius"/>
    </source>
</evidence>
<sequence>MKGRPEHPPSFTRWLRSVRRTRVKLRLGASDAPRLQAVPDLHLEHAPDELPGSRSSRRSGLVLLSVLAVVALGLGAWWIVGAIRSEQPAPQGGTCIGFATAGSDQQCLQQAQDIARRTPLTDAQRVEAEAKMLDLDRVIHRVGLCLDARGNPCPGTTARRPATAVDAEAAEQRLKAAGFGEGSVVRVAREADPAPAGSLFYVAELPAGACVVGHITEVPGGAGGRAVVGKLPNGRCAEV</sequence>
<name>A0A316HK95_9PSEU</name>
<keyword evidence="1" id="KW-0472">Membrane</keyword>
<protein>
    <submittedName>
        <fullName evidence="2">Uncharacterized protein</fullName>
    </submittedName>
</protein>